<evidence type="ECO:0000256" key="6">
    <source>
        <dbReference type="ARBA" id="ARBA00023274"/>
    </source>
</evidence>
<keyword evidence="4" id="KW-0862">Zinc</keyword>
<protein>
    <submittedName>
        <fullName evidence="8">Uncharacterized protein</fullName>
    </submittedName>
</protein>
<keyword evidence="9" id="KW-1185">Reference proteome</keyword>
<feature type="signal peptide" evidence="7">
    <location>
        <begin position="1"/>
        <end position="31"/>
    </location>
</feature>
<evidence type="ECO:0000256" key="2">
    <source>
        <dbReference type="ARBA" id="ARBA00022723"/>
    </source>
</evidence>
<dbReference type="AlphaFoldDB" id="A0AAP0QAT7"/>
<name>A0AAP0QAT7_9ROSI</name>
<accession>A0AAP0QAT7</accession>
<dbReference type="GO" id="GO:0003735">
    <property type="term" value="F:structural constituent of ribosome"/>
    <property type="evidence" value="ECO:0007669"/>
    <property type="project" value="InterPro"/>
</dbReference>
<evidence type="ECO:0000256" key="5">
    <source>
        <dbReference type="ARBA" id="ARBA00022980"/>
    </source>
</evidence>
<gene>
    <name evidence="8" type="ORF">WN944_024625</name>
</gene>
<dbReference type="Pfam" id="PF01780">
    <property type="entry name" value="Ribosomal_L37ae"/>
    <property type="match status" value="1"/>
</dbReference>
<keyword evidence="3" id="KW-0863">Zinc-finger</keyword>
<dbReference type="GO" id="GO:0006412">
    <property type="term" value="P:translation"/>
    <property type="evidence" value="ECO:0007669"/>
    <property type="project" value="InterPro"/>
</dbReference>
<comment type="similarity">
    <text evidence="1">Belongs to the eukaryotic ribosomal protein eL43 family.</text>
</comment>
<sequence>MLLRQLCGGSWIIWRLLVLIEMIELINKVVSVHEDESVLMLIESPDTVGTCYGANLKKMEYAVRKAVGIWGCKDSGKVKAGGAYTLNIASAVTVRSTIRRLREQTES</sequence>
<evidence type="ECO:0000256" key="4">
    <source>
        <dbReference type="ARBA" id="ARBA00022833"/>
    </source>
</evidence>
<dbReference type="PANTHER" id="PTHR48149">
    <property type="entry name" value="60S RIBOSOMAL PROTEIN L37A-2"/>
    <property type="match status" value="1"/>
</dbReference>
<evidence type="ECO:0000256" key="7">
    <source>
        <dbReference type="SAM" id="SignalP"/>
    </source>
</evidence>
<dbReference type="Gene3D" id="2.20.25.30">
    <property type="match status" value="1"/>
</dbReference>
<reference evidence="8 9" key="1">
    <citation type="submission" date="2024-05" db="EMBL/GenBank/DDBJ databases">
        <title>Haplotype-resolved chromosome-level genome assembly of Huyou (Citrus changshanensis).</title>
        <authorList>
            <person name="Miao C."/>
            <person name="Chen W."/>
            <person name="Wu Y."/>
            <person name="Wang L."/>
            <person name="Zhao S."/>
            <person name="Grierson D."/>
            <person name="Xu C."/>
            <person name="Chen K."/>
        </authorList>
    </citation>
    <scope>NUCLEOTIDE SEQUENCE [LARGE SCALE GENOMIC DNA]</scope>
    <source>
        <strain evidence="8">01-14</strain>
        <tissue evidence="8">Leaf</tissue>
    </source>
</reference>
<dbReference type="Proteomes" id="UP001428341">
    <property type="component" value="Unassembled WGS sequence"/>
</dbReference>
<keyword evidence="6" id="KW-0687">Ribonucleoprotein</keyword>
<keyword evidence="2" id="KW-0479">Metal-binding</keyword>
<evidence type="ECO:0000256" key="1">
    <source>
        <dbReference type="ARBA" id="ARBA00008672"/>
    </source>
</evidence>
<dbReference type="GO" id="GO:0005840">
    <property type="term" value="C:ribosome"/>
    <property type="evidence" value="ECO:0007669"/>
    <property type="project" value="UniProtKB-KW"/>
</dbReference>
<organism evidence="8 9">
    <name type="scientific">Citrus x changshan-huyou</name>
    <dbReference type="NCBI Taxonomy" id="2935761"/>
    <lineage>
        <taxon>Eukaryota</taxon>
        <taxon>Viridiplantae</taxon>
        <taxon>Streptophyta</taxon>
        <taxon>Embryophyta</taxon>
        <taxon>Tracheophyta</taxon>
        <taxon>Spermatophyta</taxon>
        <taxon>Magnoliopsida</taxon>
        <taxon>eudicotyledons</taxon>
        <taxon>Gunneridae</taxon>
        <taxon>Pentapetalae</taxon>
        <taxon>rosids</taxon>
        <taxon>malvids</taxon>
        <taxon>Sapindales</taxon>
        <taxon>Rutaceae</taxon>
        <taxon>Aurantioideae</taxon>
        <taxon>Citrus</taxon>
    </lineage>
</organism>
<evidence type="ECO:0000313" key="9">
    <source>
        <dbReference type="Proteomes" id="UP001428341"/>
    </source>
</evidence>
<dbReference type="InterPro" id="IPR011332">
    <property type="entry name" value="Ribosomal_zn-bd"/>
</dbReference>
<evidence type="ECO:0000313" key="8">
    <source>
        <dbReference type="EMBL" id="KAK9181488.1"/>
    </source>
</evidence>
<keyword evidence="7" id="KW-0732">Signal</keyword>
<dbReference type="SUPFAM" id="SSF57829">
    <property type="entry name" value="Zn-binding ribosomal proteins"/>
    <property type="match status" value="1"/>
</dbReference>
<dbReference type="EMBL" id="JBCGBO010000024">
    <property type="protein sequence ID" value="KAK9181488.1"/>
    <property type="molecule type" value="Genomic_DNA"/>
</dbReference>
<comment type="caution">
    <text evidence="8">The sequence shown here is derived from an EMBL/GenBank/DDBJ whole genome shotgun (WGS) entry which is preliminary data.</text>
</comment>
<dbReference type="GO" id="GO:0008270">
    <property type="term" value="F:zinc ion binding"/>
    <property type="evidence" value="ECO:0007669"/>
    <property type="project" value="UniProtKB-KW"/>
</dbReference>
<feature type="chain" id="PRO_5043018051" evidence="7">
    <location>
        <begin position="32"/>
        <end position="107"/>
    </location>
</feature>
<proteinExistence type="inferred from homology"/>
<keyword evidence="5" id="KW-0689">Ribosomal protein</keyword>
<dbReference type="PANTHER" id="PTHR48149:SF1">
    <property type="entry name" value="LARGE RIBOSOMAL SUBUNIT PROTEIN EL43Y"/>
    <property type="match status" value="1"/>
</dbReference>
<dbReference type="GO" id="GO:1990904">
    <property type="term" value="C:ribonucleoprotein complex"/>
    <property type="evidence" value="ECO:0007669"/>
    <property type="project" value="UniProtKB-KW"/>
</dbReference>
<evidence type="ECO:0000256" key="3">
    <source>
        <dbReference type="ARBA" id="ARBA00022771"/>
    </source>
</evidence>
<dbReference type="InterPro" id="IPR011331">
    <property type="entry name" value="Ribosomal_eL37/eL43"/>
</dbReference>
<dbReference type="InterPro" id="IPR002674">
    <property type="entry name" value="Ribosomal_eL43"/>
</dbReference>